<comment type="cofactor">
    <cofactor evidence="1">
        <name>Mg(2+)</name>
        <dbReference type="ChEBI" id="CHEBI:18420"/>
    </cofactor>
</comment>
<dbReference type="AlphaFoldDB" id="A0A150WMR2"/>
<evidence type="ECO:0000256" key="1">
    <source>
        <dbReference type="ARBA" id="ARBA00001946"/>
    </source>
</evidence>
<dbReference type="Gene3D" id="1.10.600.10">
    <property type="entry name" value="Farnesyl Diphosphate Synthase"/>
    <property type="match status" value="1"/>
</dbReference>
<dbReference type="Proteomes" id="UP000075320">
    <property type="component" value="Unassembled WGS sequence"/>
</dbReference>
<dbReference type="CDD" id="cd00685">
    <property type="entry name" value="Trans_IPPS_HT"/>
    <property type="match status" value="1"/>
</dbReference>
<keyword evidence="5" id="KW-0460">Magnesium</keyword>
<dbReference type="InterPro" id="IPR033749">
    <property type="entry name" value="Polyprenyl_synt_CS"/>
</dbReference>
<dbReference type="InterPro" id="IPR000092">
    <property type="entry name" value="Polyprenyl_synt"/>
</dbReference>
<dbReference type="GO" id="GO:0046872">
    <property type="term" value="F:metal ion binding"/>
    <property type="evidence" value="ECO:0007669"/>
    <property type="project" value="UniProtKB-KW"/>
</dbReference>
<comment type="caution">
    <text evidence="7">The sequence shown here is derived from an EMBL/GenBank/DDBJ whole genome shotgun (WGS) entry which is preliminary data.</text>
</comment>
<organism evidence="7 8">
    <name type="scientific">Bdellovibrio bacteriovorus</name>
    <dbReference type="NCBI Taxonomy" id="959"/>
    <lineage>
        <taxon>Bacteria</taxon>
        <taxon>Pseudomonadati</taxon>
        <taxon>Bdellovibrionota</taxon>
        <taxon>Bdellovibrionia</taxon>
        <taxon>Bdellovibrionales</taxon>
        <taxon>Pseudobdellovibrionaceae</taxon>
        <taxon>Bdellovibrio</taxon>
    </lineage>
</organism>
<sequence>MLNEAPSADSWNQISFESYASVVSELMDATIEANTLGSFRKIVQSHFTAPGKMIRPYLAYRLGHILQTPYNHSTAWATTCELLHNATLIHDDVQDRDVQRRGKPTLWTQFGDAQAINAGDFLMMSSFQPVLLSSASAEIKNKLMMLFSRMTCKIVGGQSLELELNTLKFPEVIYQHYLHCIGLKTAALFSDLAVGLNMLSPHSPYAHEDIDQLFSKIGILFQMQDDIIDLYGDKQRDGRGCDIKEGKTSFLVATHIQKNPEDFGILKSILEKPRALTTDEDIFWVEELFANKGTLRTCQIRVSELKKEILSFDIVRHSSGMQNLIAEMLNMIFSGKVAVNPDAGR</sequence>
<dbReference type="RefSeq" id="WP_061833244.1">
    <property type="nucleotide sequence ID" value="NZ_LUKE01000001.1"/>
</dbReference>
<protein>
    <submittedName>
        <fullName evidence="7">Uncharacterized protein</fullName>
    </submittedName>
</protein>
<dbReference type="SUPFAM" id="SSF48576">
    <property type="entry name" value="Terpenoid synthases"/>
    <property type="match status" value="1"/>
</dbReference>
<dbReference type="PROSITE" id="PS00444">
    <property type="entry name" value="POLYPRENYL_SYNTHASE_2"/>
    <property type="match status" value="1"/>
</dbReference>
<dbReference type="PANTHER" id="PTHR12001:SF85">
    <property type="entry name" value="SHORT CHAIN ISOPRENYL DIPHOSPHATE SYNTHASE"/>
    <property type="match status" value="1"/>
</dbReference>
<dbReference type="InterPro" id="IPR008949">
    <property type="entry name" value="Isoprenoid_synthase_dom_sf"/>
</dbReference>
<evidence type="ECO:0000313" key="7">
    <source>
        <dbReference type="EMBL" id="KYG65700.1"/>
    </source>
</evidence>
<dbReference type="PANTHER" id="PTHR12001">
    <property type="entry name" value="GERANYLGERANYL PYROPHOSPHATE SYNTHASE"/>
    <property type="match status" value="1"/>
</dbReference>
<evidence type="ECO:0000313" key="8">
    <source>
        <dbReference type="Proteomes" id="UP000075320"/>
    </source>
</evidence>
<proteinExistence type="inferred from homology"/>
<name>A0A150WMR2_BDEBC</name>
<keyword evidence="4" id="KW-0479">Metal-binding</keyword>
<comment type="similarity">
    <text evidence="2 6">Belongs to the FPP/GGPP synthase family.</text>
</comment>
<dbReference type="Pfam" id="PF00348">
    <property type="entry name" value="polyprenyl_synt"/>
    <property type="match status" value="1"/>
</dbReference>
<evidence type="ECO:0000256" key="5">
    <source>
        <dbReference type="ARBA" id="ARBA00022842"/>
    </source>
</evidence>
<dbReference type="OrthoDB" id="9805316at2"/>
<evidence type="ECO:0000256" key="4">
    <source>
        <dbReference type="ARBA" id="ARBA00022723"/>
    </source>
</evidence>
<keyword evidence="8" id="KW-1185">Reference proteome</keyword>
<keyword evidence="3 6" id="KW-0808">Transferase</keyword>
<reference evidence="7 8" key="1">
    <citation type="submission" date="2016-03" db="EMBL/GenBank/DDBJ databases">
        <authorList>
            <person name="Ploux O."/>
        </authorList>
    </citation>
    <scope>NUCLEOTIDE SEQUENCE [LARGE SCALE GENOMIC DNA]</scope>
    <source>
        <strain evidence="7 8">R0</strain>
    </source>
</reference>
<accession>A0A150WMR2</accession>
<gene>
    <name evidence="7" type="ORF">AZI86_01085</name>
</gene>
<evidence type="ECO:0000256" key="6">
    <source>
        <dbReference type="RuleBase" id="RU004466"/>
    </source>
</evidence>
<dbReference type="GO" id="GO:0008299">
    <property type="term" value="P:isoprenoid biosynthetic process"/>
    <property type="evidence" value="ECO:0007669"/>
    <property type="project" value="InterPro"/>
</dbReference>
<evidence type="ECO:0000256" key="3">
    <source>
        <dbReference type="ARBA" id="ARBA00022679"/>
    </source>
</evidence>
<dbReference type="GO" id="GO:0004659">
    <property type="term" value="F:prenyltransferase activity"/>
    <property type="evidence" value="ECO:0007669"/>
    <property type="project" value="InterPro"/>
</dbReference>
<dbReference type="PROSITE" id="PS00723">
    <property type="entry name" value="POLYPRENYL_SYNTHASE_1"/>
    <property type="match status" value="1"/>
</dbReference>
<dbReference type="EMBL" id="LUKE01000001">
    <property type="protein sequence ID" value="KYG65700.1"/>
    <property type="molecule type" value="Genomic_DNA"/>
</dbReference>
<dbReference type="SFLD" id="SFLDS00005">
    <property type="entry name" value="Isoprenoid_Synthase_Type_I"/>
    <property type="match status" value="1"/>
</dbReference>
<evidence type="ECO:0000256" key="2">
    <source>
        <dbReference type="ARBA" id="ARBA00006706"/>
    </source>
</evidence>